<dbReference type="KEGG" id="tasa:A1Q1_00501"/>
<feature type="compositionally biased region" description="Acidic residues" evidence="1">
    <location>
        <begin position="211"/>
        <end position="228"/>
    </location>
</feature>
<comment type="caution">
    <text evidence="2">The sequence shown here is derived from an EMBL/GenBank/DDBJ whole genome shotgun (WGS) entry which is preliminary data.</text>
</comment>
<dbReference type="Pfam" id="PF11625">
    <property type="entry name" value="DUF3253"/>
    <property type="match status" value="1"/>
</dbReference>
<feature type="region of interest" description="Disordered" evidence="1">
    <location>
        <begin position="204"/>
        <end position="302"/>
    </location>
</feature>
<evidence type="ECO:0008006" key="4">
    <source>
        <dbReference type="Google" id="ProtNLM"/>
    </source>
</evidence>
<evidence type="ECO:0000256" key="1">
    <source>
        <dbReference type="SAM" id="MobiDB-lite"/>
    </source>
</evidence>
<feature type="region of interest" description="Disordered" evidence="1">
    <location>
        <begin position="1"/>
        <end position="27"/>
    </location>
</feature>
<dbReference type="SUPFAM" id="SSF46785">
    <property type="entry name" value="Winged helix' DNA-binding domain"/>
    <property type="match status" value="1"/>
</dbReference>
<dbReference type="InterPro" id="IPR021660">
    <property type="entry name" value="DUF3253"/>
</dbReference>
<proteinExistence type="predicted"/>
<dbReference type="HOGENOM" id="CLU_921930_0_0_1"/>
<gene>
    <name evidence="2" type="ORF">A1Q1_00501</name>
</gene>
<feature type="compositionally biased region" description="Gly residues" evidence="1">
    <location>
        <begin position="232"/>
        <end position="244"/>
    </location>
</feature>
<dbReference type="InterPro" id="IPR036390">
    <property type="entry name" value="WH_DNA-bd_sf"/>
</dbReference>
<dbReference type="GeneID" id="25984015"/>
<organism evidence="2 3">
    <name type="scientific">Trichosporon asahii var. asahii (strain ATCC 90039 / CBS 2479 / JCM 2466 / KCTC 7840 / NBRC 103889/ NCYC 2677 / UAMH 7654)</name>
    <name type="common">Yeast</name>
    <dbReference type="NCBI Taxonomy" id="1186058"/>
    <lineage>
        <taxon>Eukaryota</taxon>
        <taxon>Fungi</taxon>
        <taxon>Dikarya</taxon>
        <taxon>Basidiomycota</taxon>
        <taxon>Agaricomycotina</taxon>
        <taxon>Tremellomycetes</taxon>
        <taxon>Trichosporonales</taxon>
        <taxon>Trichosporonaceae</taxon>
        <taxon>Trichosporon</taxon>
    </lineage>
</organism>
<evidence type="ECO:0000313" key="3">
    <source>
        <dbReference type="Proteomes" id="UP000002748"/>
    </source>
</evidence>
<dbReference type="OrthoDB" id="2563170at2759"/>
<dbReference type="AlphaFoldDB" id="J4UFP0"/>
<dbReference type="Gene3D" id="1.10.10.10">
    <property type="entry name" value="Winged helix-like DNA-binding domain superfamily/Winged helix DNA-binding domain"/>
    <property type="match status" value="1"/>
</dbReference>
<dbReference type="EMBL" id="ALBS01000124">
    <property type="protein sequence ID" value="EJT50200.1"/>
    <property type="molecule type" value="Genomic_DNA"/>
</dbReference>
<name>J4UFP0_TRIAS</name>
<evidence type="ECO:0000313" key="2">
    <source>
        <dbReference type="EMBL" id="EJT50200.1"/>
    </source>
</evidence>
<protein>
    <recommendedName>
        <fullName evidence="4">DUF3253 domain-containing protein</fullName>
    </recommendedName>
</protein>
<dbReference type="VEuPathDB" id="FungiDB:A1Q1_00501"/>
<sequence>MPSPPRTPTGHDITVHGRRWRASDPAIPPKLRQELVNSLMVGRRGVRSDGAKGSVARRKVQDAKVALGERGVEWWIPTDACQNEDVEKGTATKEVENDHGAGDKATKNKENKLWWQLPSKRDGLHARIDSTIRSLCRAREHGTVCPSEVSRAVAGDATEDWRELMPLVRERAEGLMRKGQIEICQKGERVEPGEYKGPIRLRVAAGIDEPGGNEEGAEDADDSGDEGEKEGGQGGEDGVNGVNGGDKDARDEETSDEGTTAKGKNKEEPVAQTTRGGKRQHTPDPPEAESDSLPLRSGKRRR</sequence>
<dbReference type="RefSeq" id="XP_014181291.1">
    <property type="nucleotide sequence ID" value="XM_014325816.1"/>
</dbReference>
<reference evidence="2 3" key="1">
    <citation type="journal article" date="2012" name="Eukaryot. Cell">
        <title>Draft genome sequence of CBS 2479, the standard type strain of Trichosporon asahii.</title>
        <authorList>
            <person name="Yang R.Y."/>
            <person name="Li H.T."/>
            <person name="Zhu H."/>
            <person name="Zhou G.P."/>
            <person name="Wang M."/>
            <person name="Wang L."/>
        </authorList>
    </citation>
    <scope>NUCLEOTIDE SEQUENCE [LARGE SCALE GENOMIC DNA]</scope>
    <source>
        <strain evidence="3">ATCC 90039 / CBS 2479 / JCM 2466 / KCTC 7840 / NCYC 2677 / UAMH 7654</strain>
    </source>
</reference>
<accession>J4UFP0</accession>
<dbReference type="Proteomes" id="UP000002748">
    <property type="component" value="Unassembled WGS sequence"/>
</dbReference>
<dbReference type="InterPro" id="IPR036388">
    <property type="entry name" value="WH-like_DNA-bd_sf"/>
</dbReference>